<feature type="signal peptide" evidence="5">
    <location>
        <begin position="1"/>
        <end position="21"/>
    </location>
</feature>
<feature type="domain" description="EGF-like" evidence="6">
    <location>
        <begin position="40"/>
        <end position="70"/>
    </location>
</feature>
<feature type="domain" description="EGF-like" evidence="6">
    <location>
        <begin position="473"/>
        <end position="514"/>
    </location>
</feature>
<dbReference type="Proteomes" id="UP000689195">
    <property type="component" value="Unassembled WGS sequence"/>
</dbReference>
<keyword evidence="3" id="KW-1015">Disulfide bond</keyword>
<dbReference type="PANTHER" id="PTHR15332:SF175">
    <property type="entry name" value="PROPROTEIN CONVERTASE SUBTILISIN_KEXIN TYPE 5-LIKE"/>
    <property type="match status" value="1"/>
</dbReference>
<evidence type="ECO:0000256" key="3">
    <source>
        <dbReference type="ARBA" id="ARBA00023157"/>
    </source>
</evidence>
<feature type="domain" description="EGF-like" evidence="6">
    <location>
        <begin position="956"/>
        <end position="990"/>
    </location>
</feature>
<reference evidence="7" key="1">
    <citation type="submission" date="2021-01" db="EMBL/GenBank/DDBJ databases">
        <authorList>
            <consortium name="Genoscope - CEA"/>
            <person name="William W."/>
        </authorList>
    </citation>
    <scope>NUCLEOTIDE SEQUENCE</scope>
</reference>
<feature type="transmembrane region" description="Helical" evidence="4">
    <location>
        <begin position="1547"/>
        <end position="1567"/>
    </location>
</feature>
<keyword evidence="4" id="KW-0472">Membrane</keyword>
<feature type="domain" description="EGF-like" evidence="6">
    <location>
        <begin position="569"/>
        <end position="604"/>
    </location>
</feature>
<accession>A0A8S1WML4</accession>
<feature type="domain" description="EGF-like" evidence="6">
    <location>
        <begin position="291"/>
        <end position="328"/>
    </location>
</feature>
<dbReference type="PANTHER" id="PTHR15332">
    <property type="entry name" value="PROPROTEIN CONVERTASE SUBTILISIN_KEXIN TYPE 5-LIKE"/>
    <property type="match status" value="1"/>
</dbReference>
<feature type="transmembrane region" description="Helical" evidence="4">
    <location>
        <begin position="1319"/>
        <end position="1340"/>
    </location>
</feature>
<feature type="domain" description="EGF-like" evidence="6">
    <location>
        <begin position="430"/>
        <end position="468"/>
    </location>
</feature>
<evidence type="ECO:0000256" key="1">
    <source>
        <dbReference type="ARBA" id="ARBA00022729"/>
    </source>
</evidence>
<dbReference type="OrthoDB" id="311164at2759"/>
<dbReference type="InterPro" id="IPR000742">
    <property type="entry name" value="EGF"/>
</dbReference>
<feature type="transmembrane region" description="Helical" evidence="4">
    <location>
        <begin position="1225"/>
        <end position="1250"/>
    </location>
</feature>
<feature type="domain" description="EGF-like" evidence="6">
    <location>
        <begin position="605"/>
        <end position="650"/>
    </location>
</feature>
<dbReference type="SMART" id="SM00261">
    <property type="entry name" value="FU"/>
    <property type="match status" value="15"/>
</dbReference>
<feature type="domain" description="EGF-like" evidence="6">
    <location>
        <begin position="198"/>
        <end position="236"/>
    </location>
</feature>
<keyword evidence="4" id="KW-1133">Transmembrane helix</keyword>
<sequence length="1635" mass="186202">MLTKNILQFLIVYSSFHLVATSSCGLHQYYQSGMMGGCRDCFENCETCSNSSSCQKCFDGYYYTKEQSCFMSFCSDENVCKPCPSFCTKCTSDTICSECASGYYIKSGSTTCSKCFRACLTCQDSEDNCTNCIDLSNQSIPTCDCQLPTKYLDTSTYFCLDCQSPCINCSTVTSCDSCISTHILNNHTCIPCTKPCYECNTTITTCVSCIDNLHQSTPTCQCENGYFLNTQTFMCDQCQFPCLTCETTTSTCLSCSLTYTLISNSCSCQINEFEADTNPKSCFGCLSPCYTCSGSSTNCQSCITGLNRHLNNQTCICDDSYFEDESCKPCKLPCKNCSSENTCLSCNDQLIQILPQCNCQDGYFMDESFQCQQCSHPCIKCHIDSNSCLECASTFNINNTTKICYCLDGYYEDLNYNPSKCELCIGTCKTCKNSSTFCLSCIDEHQLINELNQCICKDGYVLIGNSCELCVPPCTKCQTTTETCTLCQDIHHIIENGECKCDQGWISDQNNNCIKCQLPCQTCSVTQNHCDSCNDDNHILNENFNCICKDSFYADSLSSCTPCQPLCATCDQYGCLTCLDTNQILINNQCQCQNGYYMNNYSCQECQTPCLNCTISANHCLSCVDNTKYILEQNLCNCRDGYYFSENLCLKCSPQCQTCVDASNKCLKCSNTNLIYIQNECQCQIGSYYNEDFKCQLCKVGCISCYSQENCTECQEQYYLNDAQQCLNCIENCKLCQDYQSCDQCQDGYFFVDNQCKECIPDCKTCVNQSDNCTSCIKTFDLVDNKCICKQGYYRDNVDCFQCQFPCEICISQQICTQCSQIQHIILENDSCVCQQGYYLSNQNQCLECNFRCKSCTSQAECTNCFIEQNRILQNNDCICNSEYFESENNECLSCDSIEGKSKEDCKYKDCTDKQWTYGEDCDDGNTIERDGCTNCKIDPNYKCINKILESSICFKCSDNCNQCDFSNTLNSTICTKCEQGYFIQQSVCVKCAQQCLQCINSASNCTSCRFKQNIQGQCLKCEDIVGLYSNFEKNTCYSKCGDGIMSVDEECDDSNILNGDGCDRSCRLEKQFICKGSVCIKPELPIPILIQAGDHSIYNNIRLFQLSYNILIEFNNDIDFNKDVEVIILNGQEEINIKQQCDISSDMNRINSSQLNLTVNFLISFNQSIKNQELKISFTNLSHFKSNNGYQQQQQIVTTKIADIIFVDVTTVEQVEMASSSNQYILYAIGTMSGTALLFGGLDIFYNLLDTIQILSYLKYINSQFPFNLQEFFNCFEFVQMNFIQKYFNFYDLFNLSLIDENVNNIPLKIKQDNLTPLFIINSASVIFIWFTLILIYIVSKKIPYYLHRLDFKYYDDIPNKKPSLILKIKYLILAMKISITSFCLKVLREFFCSGIYRVLITTAYDFTFAIVLQLYSLDIMSQNILIRLSSILALLTFLFYLFIIFHIIKLSSQDKYAFTNYQNNLKYGTLFEGIKKNNVGKYFNSILLIKKLFFMLTLIFCYEAPSVQIINLIIFTSVQAYFLLSFKPLTDSKEFIKQFSCELNITITLLLLLILSLNEQLRILTEDMKDYLGWGCIACITAILLIQLILDAIQQWIFLLQKYKKLKRFINNLLKLFKPTLLKEIDHNIFMTA</sequence>
<proteinExistence type="predicted"/>
<evidence type="ECO:0000256" key="5">
    <source>
        <dbReference type="SAM" id="SignalP"/>
    </source>
</evidence>
<name>A0A8S1WML4_9CILI</name>
<dbReference type="SMART" id="SM00181">
    <property type="entry name" value="EGF"/>
    <property type="match status" value="16"/>
</dbReference>
<evidence type="ECO:0000313" key="7">
    <source>
        <dbReference type="EMBL" id="CAD8189449.1"/>
    </source>
</evidence>
<feature type="domain" description="EGF-like" evidence="6">
    <location>
        <begin position="515"/>
        <end position="561"/>
    </location>
</feature>
<keyword evidence="2" id="KW-0677">Repeat</keyword>
<feature type="domain" description="EGF-like" evidence="6">
    <location>
        <begin position="806"/>
        <end position="847"/>
    </location>
</feature>
<feature type="domain" description="EGF-like" evidence="6">
    <location>
        <begin position="373"/>
        <end position="422"/>
    </location>
</feature>
<protein>
    <recommendedName>
        <fullName evidence="6">EGF-like domain-containing protein</fullName>
    </recommendedName>
</protein>
<feature type="transmembrane region" description="Helical" evidence="4">
    <location>
        <begin position="1573"/>
        <end position="1601"/>
    </location>
</feature>
<comment type="caution">
    <text evidence="7">The sequence shown here is derived from an EMBL/GenBank/DDBJ whole genome shotgun (WGS) entry which is preliminary data.</text>
</comment>
<dbReference type="Pfam" id="PF13948">
    <property type="entry name" value="DUF4215"/>
    <property type="match status" value="1"/>
</dbReference>
<feature type="transmembrane region" description="Helical" evidence="4">
    <location>
        <begin position="1396"/>
        <end position="1414"/>
    </location>
</feature>
<organism evidence="7 8">
    <name type="scientific">Paramecium pentaurelia</name>
    <dbReference type="NCBI Taxonomy" id="43138"/>
    <lineage>
        <taxon>Eukaryota</taxon>
        <taxon>Sar</taxon>
        <taxon>Alveolata</taxon>
        <taxon>Ciliophora</taxon>
        <taxon>Intramacronucleata</taxon>
        <taxon>Oligohymenophorea</taxon>
        <taxon>Peniculida</taxon>
        <taxon>Parameciidae</taxon>
        <taxon>Paramecium</taxon>
    </lineage>
</organism>
<keyword evidence="8" id="KW-1185">Reference proteome</keyword>
<feature type="transmembrane region" description="Helical" evidence="4">
    <location>
        <begin position="1426"/>
        <end position="1450"/>
    </location>
</feature>
<feature type="domain" description="EGF-like" evidence="6">
    <location>
        <begin position="329"/>
        <end position="372"/>
    </location>
</feature>
<dbReference type="EMBL" id="CAJJDO010000094">
    <property type="protein sequence ID" value="CAD8189449.1"/>
    <property type="molecule type" value="Genomic_DNA"/>
</dbReference>
<feature type="transmembrane region" description="Helical" evidence="4">
    <location>
        <begin position="1370"/>
        <end position="1389"/>
    </location>
</feature>
<keyword evidence="1 5" id="KW-0732">Signal</keyword>
<feature type="domain" description="EGF-like" evidence="6">
    <location>
        <begin position="161"/>
        <end position="190"/>
    </location>
</feature>
<dbReference type="InterPro" id="IPR011936">
    <property type="entry name" value="Myxo_disulph_rpt"/>
</dbReference>
<evidence type="ECO:0000313" key="8">
    <source>
        <dbReference type="Proteomes" id="UP000689195"/>
    </source>
</evidence>
<evidence type="ECO:0000256" key="2">
    <source>
        <dbReference type="ARBA" id="ARBA00022737"/>
    </source>
</evidence>
<evidence type="ECO:0000256" key="4">
    <source>
        <dbReference type="SAM" id="Phobius"/>
    </source>
</evidence>
<feature type="domain" description="EGF-like" evidence="6">
    <location>
        <begin position="237"/>
        <end position="269"/>
    </location>
</feature>
<dbReference type="PROSITE" id="PS51257">
    <property type="entry name" value="PROKAR_LIPOPROTEIN"/>
    <property type="match status" value="1"/>
</dbReference>
<feature type="domain" description="EGF-like" evidence="6">
    <location>
        <begin position="73"/>
        <end position="113"/>
    </location>
</feature>
<feature type="domain" description="EGF-like" evidence="6">
    <location>
        <begin position="758"/>
        <end position="804"/>
    </location>
</feature>
<feature type="chain" id="PRO_5035888277" description="EGF-like domain-containing protein" evidence="5">
    <location>
        <begin position="22"/>
        <end position="1635"/>
    </location>
</feature>
<gene>
    <name evidence="7" type="ORF">PPENT_87.1.T0940031</name>
</gene>
<evidence type="ECO:0000259" key="6">
    <source>
        <dbReference type="SMART" id="SM00181"/>
    </source>
</evidence>
<dbReference type="InterPro" id="IPR006212">
    <property type="entry name" value="Furin_repeat"/>
</dbReference>
<keyword evidence="4" id="KW-0812">Transmembrane</keyword>